<dbReference type="Pfam" id="PF00650">
    <property type="entry name" value="CRAL_TRIO"/>
    <property type="match status" value="1"/>
</dbReference>
<dbReference type="InterPro" id="IPR036865">
    <property type="entry name" value="CRAL-TRIO_dom_sf"/>
</dbReference>
<dbReference type="InterPro" id="IPR011074">
    <property type="entry name" value="CRAL/TRIO_N_dom"/>
</dbReference>
<protein>
    <recommendedName>
        <fullName evidence="1">CRAL-TRIO domain-containing protein</fullName>
    </recommendedName>
</protein>
<sequence length="308" mass="35682">MSQLQALPEALQKVAIEELGEVPSRLANDLQALELWIQQQPHLKARTDPQFLVQFLRGCKFSLERAKEKLESYYALKSKYPELLRPTNVDDPQLRKLFQMGCIVPLPTPLNECGPRIMLYRYNYPVDKFSIEDVILLDVLLHDLLLIDDPYACINGVIYLVDLSCFSAKHILQFSPSILKKSLTYMENSLPLRVKAMGLINMPAFAEQFCNLFMSFLSKKLRERVFFCSKKLEHLKERIPLKYLPEDYGGENGSLSNVCEDYAKTWDKYRQFFQENSQFGVEEHLRPVKMINDGMYGMGGSFRKIDVD</sequence>
<accession>A0A1I8MJA3</accession>
<dbReference type="SUPFAM" id="SSF52087">
    <property type="entry name" value="CRAL/TRIO domain"/>
    <property type="match status" value="1"/>
</dbReference>
<evidence type="ECO:0000259" key="1">
    <source>
        <dbReference type="PROSITE" id="PS50191"/>
    </source>
</evidence>
<feature type="domain" description="CRAL-TRIO" evidence="1">
    <location>
        <begin position="91"/>
        <end position="256"/>
    </location>
</feature>
<dbReference type="PRINTS" id="PR00180">
    <property type="entry name" value="CRETINALDHBP"/>
</dbReference>
<dbReference type="InterPro" id="IPR001251">
    <property type="entry name" value="CRAL-TRIO_dom"/>
</dbReference>
<reference evidence="2" key="1">
    <citation type="submission" date="2020-05" db="UniProtKB">
        <authorList>
            <consortium name="EnsemblMetazoa"/>
        </authorList>
    </citation>
    <scope>IDENTIFICATION</scope>
    <source>
        <strain evidence="2">Aabys</strain>
    </source>
</reference>
<dbReference type="PANTHER" id="PTHR10174:SF216">
    <property type="entry name" value="CRAL-TRIO DOMAIN-CONTAINING PROTEIN-RELATED"/>
    <property type="match status" value="1"/>
</dbReference>
<evidence type="ECO:0000313" key="2">
    <source>
        <dbReference type="EnsemblMetazoa" id="MDOA005482-PA"/>
    </source>
</evidence>
<dbReference type="AlphaFoldDB" id="A0A1I8MJA3"/>
<dbReference type="KEGG" id="mde:101888865"/>
<organism evidence="2">
    <name type="scientific">Musca domestica</name>
    <name type="common">House fly</name>
    <dbReference type="NCBI Taxonomy" id="7370"/>
    <lineage>
        <taxon>Eukaryota</taxon>
        <taxon>Metazoa</taxon>
        <taxon>Ecdysozoa</taxon>
        <taxon>Arthropoda</taxon>
        <taxon>Hexapoda</taxon>
        <taxon>Insecta</taxon>
        <taxon>Pterygota</taxon>
        <taxon>Neoptera</taxon>
        <taxon>Endopterygota</taxon>
        <taxon>Diptera</taxon>
        <taxon>Brachycera</taxon>
        <taxon>Muscomorpha</taxon>
        <taxon>Muscoidea</taxon>
        <taxon>Muscidae</taxon>
        <taxon>Musca</taxon>
    </lineage>
</organism>
<dbReference type="VEuPathDB" id="VectorBase:MDOMA2_015105"/>
<dbReference type="CDD" id="cd00170">
    <property type="entry name" value="SEC14"/>
    <property type="match status" value="1"/>
</dbReference>
<dbReference type="eggNOG" id="KOG1471">
    <property type="taxonomic scope" value="Eukaryota"/>
</dbReference>
<dbReference type="InterPro" id="IPR036273">
    <property type="entry name" value="CRAL/TRIO_N_dom_sf"/>
</dbReference>
<name>A0A1I8MJA3_MUSDO</name>
<proteinExistence type="predicted"/>
<dbReference type="PANTHER" id="PTHR10174">
    <property type="entry name" value="ALPHA-TOCOPHEROL TRANSFER PROTEIN-RELATED"/>
    <property type="match status" value="1"/>
</dbReference>
<dbReference type="GO" id="GO:1902936">
    <property type="term" value="F:phosphatidylinositol bisphosphate binding"/>
    <property type="evidence" value="ECO:0007669"/>
    <property type="project" value="TreeGrafter"/>
</dbReference>
<gene>
    <name evidence="2" type="primary">101888865</name>
</gene>
<dbReference type="RefSeq" id="XP_005175577.2">
    <property type="nucleotide sequence ID" value="XM_005175520.4"/>
</dbReference>
<dbReference type="SUPFAM" id="SSF46938">
    <property type="entry name" value="CRAL/TRIO N-terminal domain"/>
    <property type="match status" value="1"/>
</dbReference>
<dbReference type="Gene3D" id="1.20.5.1200">
    <property type="entry name" value="Alpha-tocopherol transfer"/>
    <property type="match status" value="1"/>
</dbReference>
<dbReference type="Gene3D" id="3.40.525.10">
    <property type="entry name" value="CRAL-TRIO lipid binding domain"/>
    <property type="match status" value="1"/>
</dbReference>
<dbReference type="VEuPathDB" id="VectorBase:MDOA005482"/>
<dbReference type="PROSITE" id="PS50191">
    <property type="entry name" value="CRAL_TRIO"/>
    <property type="match status" value="1"/>
</dbReference>
<dbReference type="GO" id="GO:0016020">
    <property type="term" value="C:membrane"/>
    <property type="evidence" value="ECO:0007669"/>
    <property type="project" value="TreeGrafter"/>
</dbReference>
<dbReference type="EnsemblMetazoa" id="MDOA005482-RA">
    <property type="protein sequence ID" value="MDOA005482-PA"/>
    <property type="gene ID" value="MDOA005482"/>
</dbReference>
<dbReference type="OrthoDB" id="6682367at2759"/>
<dbReference type="Gene3D" id="1.10.8.20">
    <property type="entry name" value="N-terminal domain of phosphatidylinositol transfer protein sec14p"/>
    <property type="match status" value="1"/>
</dbReference>
<dbReference type="SMART" id="SM01100">
    <property type="entry name" value="CRAL_TRIO_N"/>
    <property type="match status" value="1"/>
</dbReference>
<dbReference type="SMART" id="SM00516">
    <property type="entry name" value="SEC14"/>
    <property type="match status" value="1"/>
</dbReference>